<keyword evidence="5 7" id="KW-0408">Iron</keyword>
<feature type="region of interest" description="Disordered" evidence="8">
    <location>
        <begin position="437"/>
        <end position="475"/>
    </location>
</feature>
<reference evidence="10" key="1">
    <citation type="submission" date="2017-03" db="EMBL/GenBank/DDBJ databases">
        <title>Genomes of endolithic fungi from Antarctica.</title>
        <authorList>
            <person name="Coleine C."/>
            <person name="Masonjones S."/>
            <person name="Stajich J.E."/>
        </authorList>
    </citation>
    <scope>NUCLEOTIDE SEQUENCE [LARGE SCALE GENOMIC DNA]</scope>
    <source>
        <strain evidence="10">CCFEE 5527</strain>
    </source>
</reference>
<feature type="compositionally biased region" description="Acidic residues" evidence="8">
    <location>
        <begin position="463"/>
        <end position="473"/>
    </location>
</feature>
<dbReference type="InParanoid" id="A0A1V8TIZ5"/>
<evidence type="ECO:0000256" key="5">
    <source>
        <dbReference type="ARBA" id="ARBA00023004"/>
    </source>
</evidence>
<dbReference type="GO" id="GO:0051536">
    <property type="term" value="F:iron-sulfur cluster binding"/>
    <property type="evidence" value="ECO:0007669"/>
    <property type="project" value="UniProtKB-KW"/>
</dbReference>
<dbReference type="InterPro" id="IPR016435">
    <property type="entry name" value="DPH1/DPH2"/>
</dbReference>
<dbReference type="GO" id="GO:0005737">
    <property type="term" value="C:cytoplasm"/>
    <property type="evidence" value="ECO:0007669"/>
    <property type="project" value="UniProtKB-SubCell"/>
</dbReference>
<dbReference type="InterPro" id="IPR010014">
    <property type="entry name" value="DHP2"/>
</dbReference>
<keyword evidence="10" id="KW-1185">Reference proteome</keyword>
<evidence type="ECO:0000256" key="3">
    <source>
        <dbReference type="ARBA" id="ARBA00006179"/>
    </source>
</evidence>
<dbReference type="NCBIfam" id="TIGR00272">
    <property type="entry name" value="DPH2"/>
    <property type="match status" value="1"/>
</dbReference>
<dbReference type="PANTHER" id="PTHR10762:SF2">
    <property type="entry name" value="2-(3-AMINO-3-CARBOXYPROPYL)HISTIDINE SYNTHASE SUBUNIT 2"/>
    <property type="match status" value="1"/>
</dbReference>
<comment type="function">
    <text evidence="7">Required for the first step of diphthamide biosynthesis, a post-translational modification of histidine which occurs in elongation factor 2. DPH1 and DPH2 transfer a 3-amino-3-carboxypropyl (ACP) group from S-adenosyl-L-methionine (SAM) to a histidine residue, the reaction is assisted by a reduction system comprising DPH3 and a NADH-dependent reductase. Facilitates the reduction of the catalytic iron-sulfur cluster found in the DPH1 subunit.</text>
</comment>
<gene>
    <name evidence="9" type="ORF">B0A48_05438</name>
</gene>
<dbReference type="GO" id="GO:0090560">
    <property type="term" value="F:2-(3-amino-3-carboxypropyl)histidine synthase activity"/>
    <property type="evidence" value="ECO:0007669"/>
    <property type="project" value="InterPro"/>
</dbReference>
<evidence type="ECO:0000313" key="10">
    <source>
        <dbReference type="Proteomes" id="UP000192596"/>
    </source>
</evidence>
<evidence type="ECO:0000256" key="7">
    <source>
        <dbReference type="RuleBase" id="RU364133"/>
    </source>
</evidence>
<dbReference type="Gene3D" id="3.40.50.11840">
    <property type="entry name" value="Diphthamide synthesis DPH1/DPH2 domain 1"/>
    <property type="match status" value="1"/>
</dbReference>
<comment type="pathway">
    <text evidence="2 7">Protein modification; peptidyl-diphthamide biosynthesis.</text>
</comment>
<dbReference type="Gene3D" id="3.40.50.11860">
    <property type="entry name" value="Diphthamide synthesis DPH1/DPH2 domain 3"/>
    <property type="match status" value="1"/>
</dbReference>
<keyword evidence="4 7" id="KW-0479">Metal-binding</keyword>
<organism evidence="9 10">
    <name type="scientific">Cryoendolithus antarcticus</name>
    <dbReference type="NCBI Taxonomy" id="1507870"/>
    <lineage>
        <taxon>Eukaryota</taxon>
        <taxon>Fungi</taxon>
        <taxon>Dikarya</taxon>
        <taxon>Ascomycota</taxon>
        <taxon>Pezizomycotina</taxon>
        <taxon>Dothideomycetes</taxon>
        <taxon>Dothideomycetidae</taxon>
        <taxon>Cladosporiales</taxon>
        <taxon>Cladosporiaceae</taxon>
        <taxon>Cryoendolithus</taxon>
    </lineage>
</organism>
<evidence type="ECO:0000256" key="1">
    <source>
        <dbReference type="ARBA" id="ARBA00001966"/>
    </source>
</evidence>
<dbReference type="PANTHER" id="PTHR10762">
    <property type="entry name" value="DIPHTHAMIDE BIOSYNTHESIS PROTEIN"/>
    <property type="match status" value="1"/>
</dbReference>
<evidence type="ECO:0000256" key="8">
    <source>
        <dbReference type="SAM" id="MobiDB-lite"/>
    </source>
</evidence>
<dbReference type="SFLD" id="SFLDG01121">
    <property type="entry name" value="Diphthamide_biosynthesis"/>
    <property type="match status" value="1"/>
</dbReference>
<dbReference type="UniPathway" id="UPA00559"/>
<dbReference type="STRING" id="1507870.A0A1V8TIZ5"/>
<comment type="subcellular location">
    <subcellularLocation>
        <location evidence="7">Cytoplasm</location>
    </subcellularLocation>
</comment>
<comment type="similarity">
    <text evidence="3 7">Belongs to the DPH1/DPH2 family. DPH2 subfamily.</text>
</comment>
<dbReference type="SFLD" id="SFLDS00032">
    <property type="entry name" value="Radical_SAM_3-amino-3-carboxyp"/>
    <property type="match status" value="1"/>
</dbReference>
<evidence type="ECO:0000256" key="6">
    <source>
        <dbReference type="ARBA" id="ARBA00023014"/>
    </source>
</evidence>
<dbReference type="Pfam" id="PF01866">
    <property type="entry name" value="Diphthamide_syn"/>
    <property type="match status" value="1"/>
</dbReference>
<dbReference type="SFLD" id="SFLDF00408">
    <property type="entry name" value="Diphthamide_biosynthesis_famil"/>
    <property type="match status" value="1"/>
</dbReference>
<dbReference type="OrthoDB" id="449241at2759"/>
<name>A0A1V8TIZ5_9PEZI</name>
<proteinExistence type="inferred from homology"/>
<dbReference type="Proteomes" id="UP000192596">
    <property type="component" value="Unassembled WGS sequence"/>
</dbReference>
<evidence type="ECO:0000313" key="9">
    <source>
        <dbReference type="EMBL" id="OQO11182.1"/>
    </source>
</evidence>
<dbReference type="FunCoup" id="A0A1V8TIZ5">
    <property type="interactions" value="1756"/>
</dbReference>
<comment type="cofactor">
    <cofactor evidence="1">
        <name>[4Fe-4S] cluster</name>
        <dbReference type="ChEBI" id="CHEBI:49883"/>
    </cofactor>
</comment>
<protein>
    <recommendedName>
        <fullName evidence="7">2-(3-amino-3-carboxypropyl)histidine synthase subunit 2</fullName>
    </recommendedName>
</protein>
<comment type="caution">
    <text evidence="9">The sequence shown here is derived from an EMBL/GenBank/DDBJ whole genome shotgun (WGS) entry which is preliminary data.</text>
</comment>
<dbReference type="EMBL" id="NAJO01000007">
    <property type="protein sequence ID" value="OQO11182.1"/>
    <property type="molecule type" value="Genomic_DNA"/>
</dbReference>
<keyword evidence="6 7" id="KW-0411">Iron-sulfur</keyword>
<dbReference type="AlphaFoldDB" id="A0A1V8TIZ5"/>
<dbReference type="NCBIfam" id="TIGR00322">
    <property type="entry name" value="diphth2_R"/>
    <property type="match status" value="1"/>
</dbReference>
<dbReference type="GO" id="GO:0017183">
    <property type="term" value="P:protein histidyl modification to diphthamide"/>
    <property type="evidence" value="ECO:0007669"/>
    <property type="project" value="UniProtKB-UniPathway"/>
</dbReference>
<evidence type="ECO:0000256" key="2">
    <source>
        <dbReference type="ARBA" id="ARBA00005156"/>
    </source>
</evidence>
<dbReference type="InterPro" id="IPR042263">
    <property type="entry name" value="DPH1/DPH2_1"/>
</dbReference>
<keyword evidence="7" id="KW-0963">Cytoplasm</keyword>
<dbReference type="InterPro" id="IPR042265">
    <property type="entry name" value="DPH1/DPH2_3"/>
</dbReference>
<sequence>MSVSTAPVLSTPADDKFEPIASPINAGSRLSDEQLYVQYEIRRTVREIRDGRWRRVGLQFPDSMMVDAPRVSDSLSRELKSIRKTHTLLVPKATPSHGAVAAGAESVASDVGALDMNKTTQPSESTKEDQEHYLTILGDTSYGACCVDEIAAEHVDADVVVHYGRSCLSPTARLPVVYVFTSPPLDLDAAVAAFKRTYSDAGEKVILMADVAYQSHISGLAQRLGDEGYGNLFATDILHNPGSPLPNRTVPDEVQADLEALRAYNVFHISHPPNSLLLILSSRVKAIHTLTTVTSNATPEVLVSNTSVLLRRRYALLTSISTAPILGLLINTLSVKNYLSALAHCQDLITRAGKKSYTFVVGKLNAAKLANFAEIEGWVIIGCWESSLVDSGEFYKPVITPFELEVALQGDGKRQWGGKWVGDFGSLLNRDRATVEDANADDGPGYVADTEDGGVGSSSAHWEDEESDDEPPEFDLRTGKYVLRSRPIGRPKPVTVASSQAPDETAVPSSALIQRAKGDVATVNGVTSPGAEFLRSQRTWTGLGSDERIAYERDADGKIIGAGMEQGREGVARGYAVAGSAEG</sequence>
<dbReference type="GO" id="GO:0046872">
    <property type="term" value="F:metal ion binding"/>
    <property type="evidence" value="ECO:0007669"/>
    <property type="project" value="UniProtKB-KW"/>
</dbReference>
<accession>A0A1V8TIZ5</accession>
<evidence type="ECO:0000256" key="4">
    <source>
        <dbReference type="ARBA" id="ARBA00022723"/>
    </source>
</evidence>
<dbReference type="FunFam" id="3.40.50.11860:FF:000001">
    <property type="entry name" value="2-(3-amino-3-carboxypropyl)histidine synthase subunit 2"/>
    <property type="match status" value="1"/>
</dbReference>